<dbReference type="SUPFAM" id="SSF46894">
    <property type="entry name" value="C-terminal effector domain of the bipartite response regulators"/>
    <property type="match status" value="1"/>
</dbReference>
<dbReference type="Pfam" id="PF00196">
    <property type="entry name" value="GerE"/>
    <property type="match status" value="1"/>
</dbReference>
<dbReference type="InterPro" id="IPR011006">
    <property type="entry name" value="CheY-like_superfamily"/>
</dbReference>
<evidence type="ECO:0000313" key="9">
    <source>
        <dbReference type="Proteomes" id="UP001231924"/>
    </source>
</evidence>
<dbReference type="InterPro" id="IPR039420">
    <property type="entry name" value="WalR-like"/>
</dbReference>
<reference evidence="8 9" key="1">
    <citation type="submission" date="2023-06" db="EMBL/GenBank/DDBJ databases">
        <title>Actinomycetospora Odt1-22.</title>
        <authorList>
            <person name="Supong K."/>
        </authorList>
    </citation>
    <scope>NUCLEOTIDE SEQUENCE [LARGE SCALE GENOMIC DNA]</scope>
    <source>
        <strain evidence="8 9">Odt1-22</strain>
    </source>
</reference>
<feature type="domain" description="HTH luxR-type" evidence="6">
    <location>
        <begin position="142"/>
        <end position="207"/>
    </location>
</feature>
<dbReference type="CDD" id="cd17535">
    <property type="entry name" value="REC_NarL-like"/>
    <property type="match status" value="1"/>
</dbReference>
<dbReference type="CDD" id="cd06170">
    <property type="entry name" value="LuxR_C_like"/>
    <property type="match status" value="1"/>
</dbReference>
<dbReference type="InterPro" id="IPR016032">
    <property type="entry name" value="Sig_transdc_resp-reg_C-effctor"/>
</dbReference>
<evidence type="ECO:0000259" key="7">
    <source>
        <dbReference type="PROSITE" id="PS50110"/>
    </source>
</evidence>
<dbReference type="Pfam" id="PF00072">
    <property type="entry name" value="Response_reg"/>
    <property type="match status" value="1"/>
</dbReference>
<dbReference type="InterPro" id="IPR058245">
    <property type="entry name" value="NreC/VraR/RcsB-like_REC"/>
</dbReference>
<dbReference type="PANTHER" id="PTHR43214:SF24">
    <property type="entry name" value="TRANSCRIPTIONAL REGULATORY PROTEIN NARL-RELATED"/>
    <property type="match status" value="1"/>
</dbReference>
<dbReference type="Proteomes" id="UP001231924">
    <property type="component" value="Unassembled WGS sequence"/>
</dbReference>
<keyword evidence="4" id="KW-0804">Transcription</keyword>
<dbReference type="EMBL" id="JASVWF010000001">
    <property type="protein sequence ID" value="MDL5154911.1"/>
    <property type="molecule type" value="Genomic_DNA"/>
</dbReference>
<dbReference type="PANTHER" id="PTHR43214">
    <property type="entry name" value="TWO-COMPONENT RESPONSE REGULATOR"/>
    <property type="match status" value="1"/>
</dbReference>
<evidence type="ECO:0000259" key="6">
    <source>
        <dbReference type="PROSITE" id="PS50043"/>
    </source>
</evidence>
<keyword evidence="3" id="KW-0238">DNA-binding</keyword>
<evidence type="ECO:0000313" key="8">
    <source>
        <dbReference type="EMBL" id="MDL5154911.1"/>
    </source>
</evidence>
<name>A0ABT7M2L5_9PSEU</name>
<dbReference type="PROSITE" id="PS00622">
    <property type="entry name" value="HTH_LUXR_1"/>
    <property type="match status" value="1"/>
</dbReference>
<keyword evidence="2" id="KW-0805">Transcription regulation</keyword>
<dbReference type="PROSITE" id="PS50043">
    <property type="entry name" value="HTH_LUXR_2"/>
    <property type="match status" value="1"/>
</dbReference>
<accession>A0ABT7M2L5</accession>
<feature type="modified residue" description="4-aspartylphosphate" evidence="5">
    <location>
        <position position="56"/>
    </location>
</feature>
<keyword evidence="9" id="KW-1185">Reference proteome</keyword>
<evidence type="ECO:0000256" key="1">
    <source>
        <dbReference type="ARBA" id="ARBA00022553"/>
    </source>
</evidence>
<gene>
    <name evidence="8" type="ORF">QRT03_03005</name>
</gene>
<protein>
    <submittedName>
        <fullName evidence="8">Response regulator transcription factor</fullName>
    </submittedName>
</protein>
<evidence type="ECO:0000256" key="2">
    <source>
        <dbReference type="ARBA" id="ARBA00023015"/>
    </source>
</evidence>
<dbReference type="PRINTS" id="PR00038">
    <property type="entry name" value="HTHLUXR"/>
</dbReference>
<dbReference type="SMART" id="SM00421">
    <property type="entry name" value="HTH_LUXR"/>
    <property type="match status" value="1"/>
</dbReference>
<organism evidence="8 9">
    <name type="scientific">Actinomycetospora termitidis</name>
    <dbReference type="NCBI Taxonomy" id="3053470"/>
    <lineage>
        <taxon>Bacteria</taxon>
        <taxon>Bacillati</taxon>
        <taxon>Actinomycetota</taxon>
        <taxon>Actinomycetes</taxon>
        <taxon>Pseudonocardiales</taxon>
        <taxon>Pseudonocardiaceae</taxon>
        <taxon>Actinomycetospora</taxon>
    </lineage>
</organism>
<dbReference type="InterPro" id="IPR001789">
    <property type="entry name" value="Sig_transdc_resp-reg_receiver"/>
</dbReference>
<evidence type="ECO:0000256" key="3">
    <source>
        <dbReference type="ARBA" id="ARBA00023125"/>
    </source>
</evidence>
<feature type="domain" description="Response regulatory" evidence="7">
    <location>
        <begin position="5"/>
        <end position="121"/>
    </location>
</feature>
<evidence type="ECO:0000256" key="4">
    <source>
        <dbReference type="ARBA" id="ARBA00023163"/>
    </source>
</evidence>
<dbReference type="PROSITE" id="PS50110">
    <property type="entry name" value="RESPONSE_REGULATORY"/>
    <property type="match status" value="1"/>
</dbReference>
<comment type="caution">
    <text evidence="8">The sequence shown here is derived from an EMBL/GenBank/DDBJ whole genome shotgun (WGS) entry which is preliminary data.</text>
</comment>
<dbReference type="InterPro" id="IPR000792">
    <property type="entry name" value="Tscrpt_reg_LuxR_C"/>
</dbReference>
<evidence type="ECO:0000256" key="5">
    <source>
        <dbReference type="PROSITE-ProRule" id="PRU00169"/>
    </source>
</evidence>
<proteinExistence type="predicted"/>
<keyword evidence="1 5" id="KW-0597">Phosphoprotein</keyword>
<dbReference type="SMART" id="SM00448">
    <property type="entry name" value="REC"/>
    <property type="match status" value="1"/>
</dbReference>
<dbReference type="RefSeq" id="WP_286050985.1">
    <property type="nucleotide sequence ID" value="NZ_JASVWF010000001.1"/>
</dbReference>
<dbReference type="Gene3D" id="3.40.50.2300">
    <property type="match status" value="1"/>
</dbReference>
<dbReference type="SUPFAM" id="SSF52172">
    <property type="entry name" value="CheY-like"/>
    <property type="match status" value="1"/>
</dbReference>
<sequence>MTDVRVLVVDDHPLYRSGLQAMVDRVEGIECAGAAASGEEALERITEVACDVVLLDLRMPGIGGLETCRRLLALPEAPAVVVLTMVEEDASVVAALRAGARGYLLKGADEAEILAALRLVTAGGTVLGPAVTPTSLARGADVDRAFPELTEQEQRVLELLAAGRPTAGIAAELSLSTKTVRNYLSATYAKLQVTDRYAAIARARERGLGR</sequence>